<evidence type="ECO:0000313" key="3">
    <source>
        <dbReference type="EMBL" id="GBP54194.1"/>
    </source>
</evidence>
<feature type="signal peptide" evidence="2">
    <location>
        <begin position="1"/>
        <end position="15"/>
    </location>
</feature>
<comment type="caution">
    <text evidence="3">The sequence shown here is derived from an EMBL/GenBank/DDBJ whole genome shotgun (WGS) entry which is preliminary data.</text>
</comment>
<dbReference type="AlphaFoldDB" id="A0A4C1WVV1"/>
<sequence length="221" mass="24757">MRFLVFFPPFACACAETEPLPDVTQMCPSSSFGTRDLYSKENSHQTSLFNQFPNYPFKYFAYVTATRQGVNTWRGSRSSSITKSSPALAPPLGARAAADQRALVLFADEFVAISFNYARPLSALEIQPRLTRVRSARPAFGALARRAGVRTNRDTVERLNDEDEAENIRQNSLRKPDNRHTVGRDLRFRVAEVYRAALMRAAPGLTGAGARRPLNYTFKQS</sequence>
<proteinExistence type="predicted"/>
<accession>A0A4C1WVV1</accession>
<evidence type="ECO:0000256" key="1">
    <source>
        <dbReference type="SAM" id="MobiDB-lite"/>
    </source>
</evidence>
<evidence type="ECO:0000313" key="4">
    <source>
        <dbReference type="Proteomes" id="UP000299102"/>
    </source>
</evidence>
<protein>
    <submittedName>
        <fullName evidence="3">Uncharacterized protein</fullName>
    </submittedName>
</protein>
<name>A0A4C1WVV1_EUMVA</name>
<keyword evidence="2" id="KW-0732">Signal</keyword>
<dbReference type="Proteomes" id="UP000299102">
    <property type="component" value="Unassembled WGS sequence"/>
</dbReference>
<organism evidence="3 4">
    <name type="scientific">Eumeta variegata</name>
    <name type="common">Bagworm moth</name>
    <name type="synonym">Eumeta japonica</name>
    <dbReference type="NCBI Taxonomy" id="151549"/>
    <lineage>
        <taxon>Eukaryota</taxon>
        <taxon>Metazoa</taxon>
        <taxon>Ecdysozoa</taxon>
        <taxon>Arthropoda</taxon>
        <taxon>Hexapoda</taxon>
        <taxon>Insecta</taxon>
        <taxon>Pterygota</taxon>
        <taxon>Neoptera</taxon>
        <taxon>Endopterygota</taxon>
        <taxon>Lepidoptera</taxon>
        <taxon>Glossata</taxon>
        <taxon>Ditrysia</taxon>
        <taxon>Tineoidea</taxon>
        <taxon>Psychidae</taxon>
        <taxon>Oiketicinae</taxon>
        <taxon>Eumeta</taxon>
    </lineage>
</organism>
<keyword evidence="4" id="KW-1185">Reference proteome</keyword>
<feature type="chain" id="PRO_5020031603" evidence="2">
    <location>
        <begin position="16"/>
        <end position="221"/>
    </location>
</feature>
<feature type="region of interest" description="Disordered" evidence="1">
    <location>
        <begin position="161"/>
        <end position="180"/>
    </location>
</feature>
<dbReference type="EMBL" id="BGZK01000641">
    <property type="protein sequence ID" value="GBP54194.1"/>
    <property type="molecule type" value="Genomic_DNA"/>
</dbReference>
<evidence type="ECO:0000256" key="2">
    <source>
        <dbReference type="SAM" id="SignalP"/>
    </source>
</evidence>
<reference evidence="3 4" key="1">
    <citation type="journal article" date="2019" name="Commun. Biol.">
        <title>The bagworm genome reveals a unique fibroin gene that provides high tensile strength.</title>
        <authorList>
            <person name="Kono N."/>
            <person name="Nakamura H."/>
            <person name="Ohtoshi R."/>
            <person name="Tomita M."/>
            <person name="Numata K."/>
            <person name="Arakawa K."/>
        </authorList>
    </citation>
    <scope>NUCLEOTIDE SEQUENCE [LARGE SCALE GENOMIC DNA]</scope>
</reference>
<gene>
    <name evidence="3" type="ORF">EVAR_43219_1</name>
</gene>